<dbReference type="GO" id="GO:0009279">
    <property type="term" value="C:cell outer membrane"/>
    <property type="evidence" value="ECO:0007669"/>
    <property type="project" value="UniProtKB-SubCell"/>
</dbReference>
<feature type="chain" id="PRO_5009010576" description="Membrane-bound lytic murein transglycosylase F" evidence="8">
    <location>
        <begin position="29"/>
        <end position="462"/>
    </location>
</feature>
<dbReference type="SMART" id="SM00062">
    <property type="entry name" value="PBPb"/>
    <property type="match status" value="1"/>
</dbReference>
<comment type="catalytic activity">
    <reaction evidence="8">
        <text>Exolytic cleavage of the (1-&gt;4)-beta-glycosidic linkage between N-acetylmuramic acid (MurNAc) and N-acetylglucosamine (GlcNAc) residues in peptidoglycan, from either the reducing or the non-reducing ends of the peptidoglycan chains, with concomitant formation of a 1,6-anhydrobond in the MurNAc residue.</text>
        <dbReference type="EC" id="4.2.2.n1"/>
    </reaction>
</comment>
<dbReference type="InterPro" id="IPR001638">
    <property type="entry name" value="Solute-binding_3/MltF_N"/>
</dbReference>
<keyword evidence="3 8" id="KW-0732">Signal</keyword>
<dbReference type="HOGENOM" id="CLU_027494_0_1_6"/>
<dbReference type="InterPro" id="IPR000189">
    <property type="entry name" value="Transglyc_AS"/>
</dbReference>
<comment type="domain">
    <text evidence="8">The N-terminal domain does not have lytic activity and probably modulates enzymatic activity. The C-terminal domain is the catalytic active domain.</text>
</comment>
<dbReference type="CDD" id="cd01009">
    <property type="entry name" value="PBP2_YfhD_N"/>
    <property type="match status" value="1"/>
</dbReference>
<comment type="subcellular location">
    <subcellularLocation>
        <location evidence="8">Cell outer membrane</location>
        <topology evidence="8">Peripheral membrane protein</topology>
    </subcellularLocation>
    <text evidence="8">Attached to the inner leaflet of the outer membrane.</text>
</comment>
<name>E1SQX7_FERBD</name>
<sequence length="462" mass="52886" precursor="true">MTRIVHPVKPVLLPLLLTLLLSGCLELAQPQTQARAVPSRTTLDVGTLYGPTTYVVEGQGASGFDYDLATEFAAYLGVPLKIHAYHTHEALFHAMEAGRVDLMAAGLTSTPTRRQFWRFGPPLYDITNQLVYRNGVMRPRNLGNLHGTLMVAKGSSHVELLHRQSQQYPDLTWQESSDYDAQELLAMVAEGKLDYTLADSTAVSVTQRFHPELRVAFDLGQPMPIAWALPRTNDSVLFSDLLDFWDSQVRGERLERLEERYFGHVQGFDYVDTRAFIRATQSKLPRYQPLFERYAGDLDWRKLAAISYQESHWNPNARSPTGVRGLMMLTLPTAKRMGIRNRLDPEQSIRGGSEYLQQLLTRLPPRIPEEEAIWFAMAAYNIGLGHLEDARVITERHGKDPNSWKDVKEYLPLLRKRKYYQNTRYGFARGDEAAHYVDNIRRYYDTLVWLDSQSRLPDASHF</sequence>
<accession>E1SQX7</accession>
<dbReference type="InterPro" id="IPR008258">
    <property type="entry name" value="Transglycosylase_SLT_dom_1"/>
</dbReference>
<dbReference type="RefSeq" id="WP_013346208.1">
    <property type="nucleotide sequence ID" value="NC_014541.1"/>
</dbReference>
<dbReference type="NCBIfam" id="NF008112">
    <property type="entry name" value="PRK10859.1"/>
    <property type="match status" value="1"/>
</dbReference>
<dbReference type="STRING" id="550540.Fbal_2700"/>
<dbReference type="HAMAP" id="MF_02016">
    <property type="entry name" value="MltF"/>
    <property type="match status" value="1"/>
</dbReference>
<organism evidence="10 11">
    <name type="scientific">Ferrimonas balearica (strain DSM 9799 / CCM 4581 / KCTC 23876 / PAT)</name>
    <dbReference type="NCBI Taxonomy" id="550540"/>
    <lineage>
        <taxon>Bacteria</taxon>
        <taxon>Pseudomonadati</taxon>
        <taxon>Pseudomonadota</taxon>
        <taxon>Gammaproteobacteria</taxon>
        <taxon>Alteromonadales</taxon>
        <taxon>Ferrimonadaceae</taxon>
        <taxon>Ferrimonas</taxon>
    </lineage>
</organism>
<gene>
    <name evidence="8" type="primary">mltF</name>
    <name evidence="10" type="ordered locus">Fbal_2700</name>
</gene>
<dbReference type="KEGG" id="fbl:Fbal_2700"/>
<evidence type="ECO:0000256" key="7">
    <source>
        <dbReference type="ARBA" id="ARBA00023316"/>
    </source>
</evidence>
<comment type="caution">
    <text evidence="8">Lacks conserved residue(s) required for the propagation of feature annotation.</text>
</comment>
<protein>
    <recommendedName>
        <fullName evidence="8">Membrane-bound lytic murein transglycosylase F</fullName>
        <ecNumber evidence="8">4.2.2.n1</ecNumber>
    </recommendedName>
    <alternativeName>
        <fullName evidence="8">Murein lyase F</fullName>
    </alternativeName>
</protein>
<comment type="similarity">
    <text evidence="8">In the N-terminal section; belongs to the bacterial solute-binding protein 3 family.</text>
</comment>
<dbReference type="InterPro" id="IPR023346">
    <property type="entry name" value="Lysozyme-like_dom_sf"/>
</dbReference>
<keyword evidence="4 8" id="KW-0472">Membrane</keyword>
<reference evidence="10 11" key="1">
    <citation type="journal article" date="2010" name="Stand. Genomic Sci.">
        <title>Complete genome sequence of Ferrimonas balearica type strain (PAT).</title>
        <authorList>
            <person name="Nolan M."/>
            <person name="Sikorski J."/>
            <person name="Davenport K."/>
            <person name="Lucas S."/>
            <person name="Glavina Del Rio T."/>
            <person name="Tice H."/>
            <person name="Cheng J."/>
            <person name="Goodwin L."/>
            <person name="Pitluck S."/>
            <person name="Liolios K."/>
            <person name="Ivanova N."/>
            <person name="Mavromatis K."/>
            <person name="Ovchinnikova G."/>
            <person name="Pati A."/>
            <person name="Chen A."/>
            <person name="Palaniappan K."/>
            <person name="Land M."/>
            <person name="Hauser L."/>
            <person name="Chang Y."/>
            <person name="Jeffries C."/>
            <person name="Tapia R."/>
            <person name="Brettin T."/>
            <person name="Detter J."/>
            <person name="Han C."/>
            <person name="Yasawong M."/>
            <person name="Rohde M."/>
            <person name="Tindall B."/>
            <person name="Goker M."/>
            <person name="Woyke T."/>
            <person name="Bristow J."/>
            <person name="Eisen J."/>
            <person name="Markowitz V."/>
            <person name="Hugenholtz P."/>
            <person name="Kyrpides N."/>
            <person name="Klenk H."/>
            <person name="Lapidus A."/>
        </authorList>
    </citation>
    <scope>NUCLEOTIDE SEQUENCE [LARGE SCALE GENOMIC DNA]</scope>
    <source>
        <strain evidence="11">DSM 9799 / CCM 4581 / KCTC 23876 / PAT</strain>
    </source>
</reference>
<comment type="similarity">
    <text evidence="1">Belongs to the transglycosylase Slt family.</text>
</comment>
<dbReference type="SUPFAM" id="SSF53955">
    <property type="entry name" value="Lysozyme-like"/>
    <property type="match status" value="1"/>
</dbReference>
<proteinExistence type="inferred from homology"/>
<dbReference type="Pfam" id="PF00497">
    <property type="entry name" value="SBP_bac_3"/>
    <property type="match status" value="1"/>
</dbReference>
<dbReference type="AlphaFoldDB" id="E1SQX7"/>
<dbReference type="FunFam" id="1.10.530.10:FF:000003">
    <property type="entry name" value="Membrane-bound lytic murein transglycosylase F"/>
    <property type="match status" value="1"/>
</dbReference>
<dbReference type="eggNOG" id="COG4623">
    <property type="taxonomic scope" value="Bacteria"/>
</dbReference>
<keyword evidence="11" id="KW-1185">Reference proteome</keyword>
<dbReference type="PANTHER" id="PTHR35936">
    <property type="entry name" value="MEMBRANE-BOUND LYTIC MUREIN TRANSGLYCOSYLASE F"/>
    <property type="match status" value="1"/>
</dbReference>
<dbReference type="GeneID" id="67182927"/>
<dbReference type="PROSITE" id="PS51257">
    <property type="entry name" value="PROKAR_LIPOPROTEIN"/>
    <property type="match status" value="1"/>
</dbReference>
<dbReference type="EMBL" id="CP002209">
    <property type="protein sequence ID" value="ADN76902.1"/>
    <property type="molecule type" value="Genomic_DNA"/>
</dbReference>
<keyword evidence="7 8" id="KW-0961">Cell wall biogenesis/degradation</keyword>
<dbReference type="Gene3D" id="1.10.530.10">
    <property type="match status" value="1"/>
</dbReference>
<evidence type="ECO:0000256" key="4">
    <source>
        <dbReference type="ARBA" id="ARBA00023136"/>
    </source>
</evidence>
<feature type="signal peptide" evidence="8">
    <location>
        <begin position="1"/>
        <end position="28"/>
    </location>
</feature>
<dbReference type="GO" id="GO:0009253">
    <property type="term" value="P:peptidoglycan catabolic process"/>
    <property type="evidence" value="ECO:0007669"/>
    <property type="project" value="TreeGrafter"/>
</dbReference>
<dbReference type="PROSITE" id="PS00922">
    <property type="entry name" value="TRANSGLYCOSYLASE"/>
    <property type="match status" value="1"/>
</dbReference>
<comment type="similarity">
    <text evidence="8">In the C-terminal section; belongs to the transglycosylase Slt family.</text>
</comment>
<feature type="region of interest" description="LT domain" evidence="8">
    <location>
        <begin position="266"/>
        <end position="462"/>
    </location>
</feature>
<keyword evidence="5 8" id="KW-0998">Cell outer membrane</keyword>
<dbReference type="Proteomes" id="UP000006683">
    <property type="component" value="Chromosome"/>
</dbReference>
<evidence type="ECO:0000256" key="8">
    <source>
        <dbReference type="HAMAP-Rule" id="MF_02016"/>
    </source>
</evidence>
<dbReference type="EC" id="4.2.2.n1" evidence="8"/>
<keyword evidence="6 8" id="KW-0456">Lyase</keyword>
<comment type="similarity">
    <text evidence="2">Belongs to the bacterial solute-binding protein 3 family.</text>
</comment>
<evidence type="ECO:0000256" key="5">
    <source>
        <dbReference type="ARBA" id="ARBA00023237"/>
    </source>
</evidence>
<evidence type="ECO:0000313" key="11">
    <source>
        <dbReference type="Proteomes" id="UP000006683"/>
    </source>
</evidence>
<dbReference type="CAZy" id="GH23">
    <property type="family name" value="Glycoside Hydrolase Family 23"/>
</dbReference>
<feature type="active site" evidence="8">
    <location>
        <position position="310"/>
    </location>
</feature>
<dbReference type="SUPFAM" id="SSF53850">
    <property type="entry name" value="Periplasmic binding protein-like II"/>
    <property type="match status" value="1"/>
</dbReference>
<dbReference type="Gene3D" id="3.40.190.10">
    <property type="entry name" value="Periplasmic binding protein-like II"/>
    <property type="match status" value="2"/>
</dbReference>
<evidence type="ECO:0000313" key="10">
    <source>
        <dbReference type="EMBL" id="ADN76902.1"/>
    </source>
</evidence>
<evidence type="ECO:0000259" key="9">
    <source>
        <dbReference type="SMART" id="SM00062"/>
    </source>
</evidence>
<evidence type="ECO:0000256" key="3">
    <source>
        <dbReference type="ARBA" id="ARBA00022729"/>
    </source>
</evidence>
<evidence type="ECO:0000256" key="2">
    <source>
        <dbReference type="ARBA" id="ARBA00010333"/>
    </source>
</evidence>
<evidence type="ECO:0000256" key="6">
    <source>
        <dbReference type="ARBA" id="ARBA00023239"/>
    </source>
</evidence>
<evidence type="ECO:0000256" key="1">
    <source>
        <dbReference type="ARBA" id="ARBA00007734"/>
    </source>
</evidence>
<feature type="domain" description="Solute-binding protein family 3/N-terminal" evidence="9">
    <location>
        <begin position="42"/>
        <end position="265"/>
    </location>
</feature>
<comment type="function">
    <text evidence="8">Murein-degrading enzyme that degrades murein glycan strands and insoluble, high-molecular weight murein sacculi, with the concomitant formation of a 1,6-anhydromuramoyl product. Lytic transglycosylases (LTs) play an integral role in the metabolism of the peptidoglycan (PG) sacculus. Their lytic action creates space within the PG sacculus to allow for its expansion as well as for the insertion of various structures such as secretion systems and flagella.</text>
</comment>
<dbReference type="OrthoDB" id="9815002at2"/>
<dbReference type="GO" id="GO:0016998">
    <property type="term" value="P:cell wall macromolecule catabolic process"/>
    <property type="evidence" value="ECO:0007669"/>
    <property type="project" value="UniProtKB-UniRule"/>
</dbReference>
<dbReference type="GO" id="GO:0008933">
    <property type="term" value="F:peptidoglycan lytic transglycosylase activity"/>
    <property type="evidence" value="ECO:0007669"/>
    <property type="project" value="UniProtKB-UniRule"/>
</dbReference>
<dbReference type="InterPro" id="IPR023703">
    <property type="entry name" value="MltF"/>
</dbReference>
<dbReference type="GO" id="GO:0071555">
    <property type="term" value="P:cell wall organization"/>
    <property type="evidence" value="ECO:0007669"/>
    <property type="project" value="UniProtKB-KW"/>
</dbReference>
<dbReference type="CDD" id="cd13403">
    <property type="entry name" value="MLTF-like"/>
    <property type="match status" value="1"/>
</dbReference>
<dbReference type="PANTHER" id="PTHR35936:SF32">
    <property type="entry name" value="MEMBRANE-BOUND LYTIC MUREIN TRANSGLYCOSYLASE F"/>
    <property type="match status" value="1"/>
</dbReference>
<dbReference type="Pfam" id="PF01464">
    <property type="entry name" value="SLT"/>
    <property type="match status" value="1"/>
</dbReference>